<comment type="caution">
    <text evidence="1">The sequence shown here is derived from an EMBL/GenBank/DDBJ whole genome shotgun (WGS) entry which is preliminary data.</text>
</comment>
<protein>
    <submittedName>
        <fullName evidence="1">Uncharacterized protein</fullName>
    </submittedName>
</protein>
<dbReference type="EMBL" id="BDCR01000001">
    <property type="protein sequence ID" value="GAT62378.1"/>
    <property type="molecule type" value="Genomic_DNA"/>
</dbReference>
<evidence type="ECO:0000313" key="2">
    <source>
        <dbReference type="Proteomes" id="UP000076586"/>
    </source>
</evidence>
<dbReference type="AlphaFoldDB" id="A0A170Z6T6"/>
<sequence length="58" mass="6636">MHKPAFCLFRGTKIVFFPELNKFNASLLLLTFRIATQTDYQLAFFTPGIKPAEAISRN</sequence>
<proteinExistence type="predicted"/>
<name>A0A170Z6T6_9BACT</name>
<reference evidence="2" key="2">
    <citation type="journal article" date="2017" name="Genome Announc.">
        <title>Draft genome sequence of Paludibacter jiangxiensis NM7(T), a propionate-producing fermentative bacterium.</title>
        <authorList>
            <person name="Qiu Y.-L."/>
            <person name="Tourlousse D.M."/>
            <person name="Matsuura N."/>
            <person name="Ohashi A."/>
            <person name="Sekiguchi Y."/>
        </authorList>
    </citation>
    <scope>NUCLEOTIDE SEQUENCE [LARGE SCALE GENOMIC DNA]</scope>
    <source>
        <strain evidence="2">NM7</strain>
    </source>
</reference>
<evidence type="ECO:0000313" key="1">
    <source>
        <dbReference type="EMBL" id="GAT62378.1"/>
    </source>
</evidence>
<dbReference type="Proteomes" id="UP000076586">
    <property type="component" value="Unassembled WGS sequence"/>
</dbReference>
<reference evidence="2" key="1">
    <citation type="submission" date="2016-04" db="EMBL/GenBank/DDBJ databases">
        <title>Draft genome sequence of Paludibacter jiangxiensis strain NM7.</title>
        <authorList>
            <person name="Qiu Y."/>
            <person name="Matsuura N."/>
            <person name="Ohashi A."/>
            <person name="Tourlousse M.D."/>
            <person name="Sekiguchi Y."/>
        </authorList>
    </citation>
    <scope>NUCLEOTIDE SEQUENCE [LARGE SCALE GENOMIC DNA]</scope>
    <source>
        <strain evidence="2">NM7</strain>
    </source>
</reference>
<keyword evidence="2" id="KW-1185">Reference proteome</keyword>
<accession>A0A170Z6T6</accession>
<organism evidence="1 2">
    <name type="scientific">Paludibacter jiangxiensis</name>
    <dbReference type="NCBI Taxonomy" id="681398"/>
    <lineage>
        <taxon>Bacteria</taxon>
        <taxon>Pseudomonadati</taxon>
        <taxon>Bacteroidota</taxon>
        <taxon>Bacteroidia</taxon>
        <taxon>Bacteroidales</taxon>
        <taxon>Paludibacteraceae</taxon>
        <taxon>Paludibacter</taxon>
    </lineage>
</organism>
<dbReference type="STRING" id="681398.PJIAN_1971"/>
<gene>
    <name evidence="1" type="ORF">PJIAN_1971</name>
</gene>